<proteinExistence type="inferred from homology"/>
<evidence type="ECO:0000256" key="12">
    <source>
        <dbReference type="ARBA" id="ARBA00023139"/>
    </source>
</evidence>
<evidence type="ECO:0000256" key="7">
    <source>
        <dbReference type="ARBA" id="ARBA00022729"/>
    </source>
</evidence>
<keyword evidence="13" id="KW-0998">Cell outer membrane</keyword>
<dbReference type="GO" id="GO:0015159">
    <property type="term" value="F:polysaccharide transmembrane transporter activity"/>
    <property type="evidence" value="ECO:0007669"/>
    <property type="project" value="InterPro"/>
</dbReference>
<keyword evidence="14" id="KW-0449">Lipoprotein</keyword>
<evidence type="ECO:0000259" key="18">
    <source>
        <dbReference type="Pfam" id="PF22461"/>
    </source>
</evidence>
<protein>
    <recommendedName>
        <fullName evidence="20">Polysaccharide biosynthesis/export protein</fullName>
    </recommendedName>
</protein>
<dbReference type="PANTHER" id="PTHR33619">
    <property type="entry name" value="POLYSACCHARIDE EXPORT PROTEIN GFCE-RELATED"/>
    <property type="match status" value="1"/>
</dbReference>
<evidence type="ECO:0000256" key="15">
    <source>
        <dbReference type="SAM" id="SignalP"/>
    </source>
</evidence>
<evidence type="ECO:0000313" key="19">
    <source>
        <dbReference type="EMBL" id="HGY93379.1"/>
    </source>
</evidence>
<evidence type="ECO:0000256" key="1">
    <source>
        <dbReference type="ARBA" id="ARBA00004571"/>
    </source>
</evidence>
<evidence type="ECO:0000256" key="9">
    <source>
        <dbReference type="ARBA" id="ARBA00023065"/>
    </source>
</evidence>
<evidence type="ECO:0000256" key="4">
    <source>
        <dbReference type="ARBA" id="ARBA00022452"/>
    </source>
</evidence>
<dbReference type="GO" id="GO:0046930">
    <property type="term" value="C:pore complex"/>
    <property type="evidence" value="ECO:0007669"/>
    <property type="project" value="UniProtKB-KW"/>
</dbReference>
<dbReference type="Pfam" id="PF02563">
    <property type="entry name" value="Poly_export"/>
    <property type="match status" value="1"/>
</dbReference>
<accession>A0A7V4XQK7</accession>
<feature type="signal peptide" evidence="15">
    <location>
        <begin position="1"/>
        <end position="36"/>
    </location>
</feature>
<feature type="domain" description="Soluble ligand binding" evidence="17">
    <location>
        <begin position="137"/>
        <end position="171"/>
    </location>
</feature>
<dbReference type="Gene3D" id="3.10.560.10">
    <property type="entry name" value="Outer membrane lipoprotein wza domain like"/>
    <property type="match status" value="2"/>
</dbReference>
<keyword evidence="7 15" id="KW-0732">Signal</keyword>
<evidence type="ECO:0000259" key="17">
    <source>
        <dbReference type="Pfam" id="PF10531"/>
    </source>
</evidence>
<dbReference type="Gene3D" id="3.30.1950.10">
    <property type="entry name" value="wza like domain"/>
    <property type="match status" value="1"/>
</dbReference>
<evidence type="ECO:0008006" key="20">
    <source>
        <dbReference type="Google" id="ProtNLM"/>
    </source>
</evidence>
<name>A0A7V4XQK7_9BACT</name>
<keyword evidence="12" id="KW-0564">Palmitate</keyword>
<dbReference type="GO" id="GO:0015288">
    <property type="term" value="F:porin activity"/>
    <property type="evidence" value="ECO:0007669"/>
    <property type="project" value="UniProtKB-KW"/>
</dbReference>
<evidence type="ECO:0000256" key="10">
    <source>
        <dbReference type="ARBA" id="ARBA00023114"/>
    </source>
</evidence>
<comment type="caution">
    <text evidence="19">The sequence shown here is derived from an EMBL/GenBank/DDBJ whole genome shotgun (WGS) entry which is preliminary data.</text>
</comment>
<feature type="domain" description="SLBB" evidence="18">
    <location>
        <begin position="219"/>
        <end position="297"/>
    </location>
</feature>
<keyword evidence="3" id="KW-0813">Transport</keyword>
<keyword evidence="9" id="KW-0406">Ion transport</keyword>
<evidence type="ECO:0000256" key="3">
    <source>
        <dbReference type="ARBA" id="ARBA00022448"/>
    </source>
</evidence>
<dbReference type="GO" id="GO:0006811">
    <property type="term" value="P:monoatomic ion transport"/>
    <property type="evidence" value="ECO:0007669"/>
    <property type="project" value="UniProtKB-KW"/>
</dbReference>
<feature type="chain" id="PRO_5031125927" description="Polysaccharide biosynthesis/export protein" evidence="15">
    <location>
        <begin position="37"/>
        <end position="329"/>
    </location>
</feature>
<dbReference type="PANTHER" id="PTHR33619:SF3">
    <property type="entry name" value="POLYSACCHARIDE EXPORT PROTEIN GFCE-RELATED"/>
    <property type="match status" value="1"/>
</dbReference>
<evidence type="ECO:0000256" key="11">
    <source>
        <dbReference type="ARBA" id="ARBA00023136"/>
    </source>
</evidence>
<keyword evidence="5" id="KW-0762">Sugar transport</keyword>
<sequence length="329" mass="34271">MSRLMEPDMESRIPMTKARHLLILLLCLSCCCMAQAQEPAAGMTPEALTVQAPPAIQISPGDQISVQIFDIPELSVENARVSQDGTVSLPVAGPIHVAGMTADQAAHHIEHELVVQGLVLHPTVTVSLGQSVGQGATIMGQVASPGIYPTFGSRRLLDMLTLAGGVTPSAGKLVTIIHRSDPQHPVHVGLAQNAAGLRSQSNPIILPGDTVVVAKAGIVYVVGAVGHPGGYLINNNEHLTLLQALALAGGNAPAAKLGSAILLRKLPNGTEAIHLNLKKVYEDKQADFLVADGDILYLPSSILKSSTFFEAGTLGAQLANTAIISSTVF</sequence>
<dbReference type="AlphaFoldDB" id="A0A7V4XQK7"/>
<evidence type="ECO:0000256" key="14">
    <source>
        <dbReference type="ARBA" id="ARBA00023288"/>
    </source>
</evidence>
<feature type="domain" description="Polysaccharide export protein N-terminal" evidence="16">
    <location>
        <begin position="51"/>
        <end position="128"/>
    </location>
</feature>
<dbReference type="GO" id="GO:0009279">
    <property type="term" value="C:cell outer membrane"/>
    <property type="evidence" value="ECO:0007669"/>
    <property type="project" value="UniProtKB-SubCell"/>
</dbReference>
<dbReference type="Pfam" id="PF10531">
    <property type="entry name" value="SLBB"/>
    <property type="match status" value="1"/>
</dbReference>
<evidence type="ECO:0000256" key="8">
    <source>
        <dbReference type="ARBA" id="ARBA00023047"/>
    </source>
</evidence>
<evidence type="ECO:0000256" key="5">
    <source>
        <dbReference type="ARBA" id="ARBA00022597"/>
    </source>
</evidence>
<evidence type="ECO:0000256" key="6">
    <source>
        <dbReference type="ARBA" id="ARBA00022692"/>
    </source>
</evidence>
<keyword evidence="6" id="KW-0812">Transmembrane</keyword>
<keyword evidence="10" id="KW-0626">Porin</keyword>
<keyword evidence="4" id="KW-1134">Transmembrane beta strand</keyword>
<keyword evidence="8" id="KW-0625">Polysaccharide transport</keyword>
<comment type="similarity">
    <text evidence="2">Belongs to the BexD/CtrA/VexA family.</text>
</comment>
<dbReference type="InterPro" id="IPR003715">
    <property type="entry name" value="Poly_export_N"/>
</dbReference>
<organism evidence="19">
    <name type="scientific">Acidobacterium capsulatum</name>
    <dbReference type="NCBI Taxonomy" id="33075"/>
    <lineage>
        <taxon>Bacteria</taxon>
        <taxon>Pseudomonadati</taxon>
        <taxon>Acidobacteriota</taxon>
        <taxon>Terriglobia</taxon>
        <taxon>Terriglobales</taxon>
        <taxon>Acidobacteriaceae</taxon>
        <taxon>Acidobacterium</taxon>
    </lineage>
</organism>
<dbReference type="InterPro" id="IPR019554">
    <property type="entry name" value="Soluble_ligand-bd"/>
</dbReference>
<evidence type="ECO:0000256" key="13">
    <source>
        <dbReference type="ARBA" id="ARBA00023237"/>
    </source>
</evidence>
<evidence type="ECO:0000259" key="16">
    <source>
        <dbReference type="Pfam" id="PF02563"/>
    </source>
</evidence>
<dbReference type="EMBL" id="DTKL01000013">
    <property type="protein sequence ID" value="HGY93379.1"/>
    <property type="molecule type" value="Genomic_DNA"/>
</dbReference>
<dbReference type="Pfam" id="PF22461">
    <property type="entry name" value="SLBB_2"/>
    <property type="match status" value="1"/>
</dbReference>
<keyword evidence="11" id="KW-0472">Membrane</keyword>
<evidence type="ECO:0000256" key="2">
    <source>
        <dbReference type="ARBA" id="ARBA00009450"/>
    </source>
</evidence>
<comment type="subcellular location">
    <subcellularLocation>
        <location evidence="1">Cell outer membrane</location>
        <topology evidence="1">Multi-pass membrane protein</topology>
    </subcellularLocation>
</comment>
<dbReference type="InterPro" id="IPR054765">
    <property type="entry name" value="SLBB_dom"/>
</dbReference>
<dbReference type="InterPro" id="IPR049712">
    <property type="entry name" value="Poly_export"/>
</dbReference>
<gene>
    <name evidence="19" type="ORF">ENW50_01615</name>
</gene>
<reference evidence="19" key="1">
    <citation type="journal article" date="2020" name="mSystems">
        <title>Genome- and Community-Level Interaction Insights into Carbon Utilization and Element Cycling Functions of Hydrothermarchaeota in Hydrothermal Sediment.</title>
        <authorList>
            <person name="Zhou Z."/>
            <person name="Liu Y."/>
            <person name="Xu W."/>
            <person name="Pan J."/>
            <person name="Luo Z.H."/>
            <person name="Li M."/>
        </authorList>
    </citation>
    <scope>NUCLEOTIDE SEQUENCE [LARGE SCALE GENOMIC DNA]</scope>
    <source>
        <strain evidence="19">SpSt-855</strain>
    </source>
</reference>